<keyword evidence="3" id="KW-1185">Reference proteome</keyword>
<feature type="signal peptide" evidence="1">
    <location>
        <begin position="1"/>
        <end position="25"/>
    </location>
</feature>
<sequence length="138" mass="14754" precursor="true">MNRTHKTLTAALLALAATGSLAAFAQGAGREMFLSIQDPAAAQKILDILKEGNQKSVRFSANLPAANGRTAMVTRGALSMANVQLSARRAGVSLTNPGISAAVHESITLKNFFSKDAFDRIQNVLRGVDQNLYRLDVR</sequence>
<gene>
    <name evidence="2" type="ordered locus">Deima_2725</name>
</gene>
<keyword evidence="1" id="KW-0732">Signal</keyword>
<dbReference type="KEGG" id="dmr:Deima_2725"/>
<reference evidence="2 3" key="1">
    <citation type="journal article" date="2011" name="Stand. Genomic Sci.">
        <title>Complete genome sequence of Deinococcus maricopensis type strain (LB-34).</title>
        <authorList>
            <person name="Pukall R."/>
            <person name="Zeytun A."/>
            <person name="Lucas S."/>
            <person name="Lapidus A."/>
            <person name="Hammon N."/>
            <person name="Deshpande S."/>
            <person name="Nolan M."/>
            <person name="Cheng J.F."/>
            <person name="Pitluck S."/>
            <person name="Liolios K."/>
            <person name="Pagani I."/>
            <person name="Mikhailova N."/>
            <person name="Ivanova N."/>
            <person name="Mavromatis K."/>
            <person name="Pati A."/>
            <person name="Tapia R."/>
            <person name="Han C."/>
            <person name="Goodwin L."/>
            <person name="Chen A."/>
            <person name="Palaniappan K."/>
            <person name="Land M."/>
            <person name="Hauser L."/>
            <person name="Chang Y.J."/>
            <person name="Jeffries C.D."/>
            <person name="Brambilla E.M."/>
            <person name="Rohde M."/>
            <person name="Goker M."/>
            <person name="Detter J.C."/>
            <person name="Woyke T."/>
            <person name="Bristow J."/>
            <person name="Eisen J.A."/>
            <person name="Markowitz V."/>
            <person name="Hugenholtz P."/>
            <person name="Kyrpides N.C."/>
            <person name="Klenk H.P."/>
        </authorList>
    </citation>
    <scope>NUCLEOTIDE SEQUENCE [LARGE SCALE GENOMIC DNA]</scope>
    <source>
        <strain evidence="3">DSM 21211 / LMG 22137 / NRRL B-23946 / LB-34</strain>
    </source>
</reference>
<feature type="chain" id="PRO_5003231879" evidence="1">
    <location>
        <begin position="26"/>
        <end position="138"/>
    </location>
</feature>
<organism evidence="2 3">
    <name type="scientific">Deinococcus maricopensis (strain DSM 21211 / LMG 22137 / NRRL B-23946 / LB-34)</name>
    <dbReference type="NCBI Taxonomy" id="709986"/>
    <lineage>
        <taxon>Bacteria</taxon>
        <taxon>Thermotogati</taxon>
        <taxon>Deinococcota</taxon>
        <taxon>Deinococci</taxon>
        <taxon>Deinococcales</taxon>
        <taxon>Deinococcaceae</taxon>
        <taxon>Deinococcus</taxon>
    </lineage>
</organism>
<dbReference type="RefSeq" id="WP_013557859.1">
    <property type="nucleotide sequence ID" value="NC_014958.1"/>
</dbReference>
<dbReference type="AlphaFoldDB" id="E8UBB6"/>
<proteinExistence type="predicted"/>
<reference evidence="3" key="2">
    <citation type="submission" date="2011-01" db="EMBL/GenBank/DDBJ databases">
        <title>The complete genome of Deinococcus maricopensis DSM 21211.</title>
        <authorList>
            <consortium name="US DOE Joint Genome Institute (JGI-PGF)"/>
            <person name="Lucas S."/>
            <person name="Copeland A."/>
            <person name="Lapidus A."/>
            <person name="Goodwin L."/>
            <person name="Pitluck S."/>
            <person name="Kyrpides N."/>
            <person name="Mavromatis K."/>
            <person name="Pagani I."/>
            <person name="Ivanova N."/>
            <person name="Ovchinnikova G."/>
            <person name="Zeytun A."/>
            <person name="Detter J.C."/>
            <person name="Han C."/>
            <person name="Land M."/>
            <person name="Hauser L."/>
            <person name="Markowitz V."/>
            <person name="Cheng J.-F."/>
            <person name="Hugenholtz P."/>
            <person name="Woyke T."/>
            <person name="Wu D."/>
            <person name="Pukall R."/>
            <person name="Gehrich-Schroeter G."/>
            <person name="Brambilla E."/>
            <person name="Klenk H.-P."/>
            <person name="Eisen J.A."/>
        </authorList>
    </citation>
    <scope>NUCLEOTIDE SEQUENCE [LARGE SCALE GENOMIC DNA]</scope>
    <source>
        <strain evidence="3">DSM 21211 / LMG 22137 / NRRL B-23946 / LB-34</strain>
    </source>
</reference>
<evidence type="ECO:0000256" key="1">
    <source>
        <dbReference type="SAM" id="SignalP"/>
    </source>
</evidence>
<dbReference type="Proteomes" id="UP000008635">
    <property type="component" value="Chromosome"/>
</dbReference>
<evidence type="ECO:0000313" key="2">
    <source>
        <dbReference type="EMBL" id="ADV68355.1"/>
    </source>
</evidence>
<dbReference type="STRING" id="709986.Deima_2725"/>
<evidence type="ECO:0000313" key="3">
    <source>
        <dbReference type="Proteomes" id="UP000008635"/>
    </source>
</evidence>
<protein>
    <submittedName>
        <fullName evidence="2">Uncharacterized protein</fullName>
    </submittedName>
</protein>
<dbReference type="EMBL" id="CP002454">
    <property type="protein sequence ID" value="ADV68355.1"/>
    <property type="molecule type" value="Genomic_DNA"/>
</dbReference>
<dbReference type="HOGENOM" id="CLU_1851865_0_0_0"/>
<name>E8UBB6_DEIML</name>
<accession>E8UBB6</accession>